<feature type="region of interest" description="Disordered" evidence="1">
    <location>
        <begin position="619"/>
        <end position="638"/>
    </location>
</feature>
<sequence>MISTDEALAITVSVTAGDAAISSAAVTVSIGRSALGTRDDLAGWLAAPDPALSSTTVGTATVTGLAPGERNTGVVRVAADDPAVADLPAGVYPILAVAQVGGEDLSAASVFVVSGDTSSQIAVIVPVTAPVTGTGLLTADQLSTLTAPDGALTATLSGVQGTAAILAVDPAIPAAIRALGSAAPADALDWLARLEALPNDRFALQFGDADPALEIAAGAPEPLAPTSLAAYLDEANFADVTAPTPTGSPSPTPTESGAPVEDDLPPVTQLMDVGATGPVIFWPARVDAAGVAQLAIDGAWTLIGSDAVTSSTSAARVAADGAQLVVFDAALSAAASTATTSADTMSRSVALAETSALQALPGAHLSVIALERSSDMSASALRAVIDQVTATATALSLEEITALDGADAEVIGTGPTEDEITAAQALLTGEERITPFSTVLDEPVLLTSAERAEILQLMGVGWLSQPDVWAEALSTHAEETAATLAAVAILPPSPIQLVAADAAIPVGIHNDLPYAVTVVLHARTDDLRLDVAESVTLSIGPNQSARAALPVQARVGSGSVDVEIALTSTSGVPIGSPQALEVNVHADWESIGLVVLGVLAALFLGVGVFRTVRRFRRPHSSVSTDTPASSTTDEDEKP</sequence>
<protein>
    <recommendedName>
        <fullName evidence="5">2-oxoglutarate dehydrogenase</fullName>
    </recommendedName>
</protein>
<keyword evidence="4" id="KW-1185">Reference proteome</keyword>
<evidence type="ECO:0000313" key="4">
    <source>
        <dbReference type="Proteomes" id="UP001501690"/>
    </source>
</evidence>
<evidence type="ECO:0000256" key="1">
    <source>
        <dbReference type="SAM" id="MobiDB-lite"/>
    </source>
</evidence>
<dbReference type="EMBL" id="BAAAPL010000002">
    <property type="protein sequence ID" value="GAA1703137.1"/>
    <property type="molecule type" value="Genomic_DNA"/>
</dbReference>
<feature type="region of interest" description="Disordered" evidence="1">
    <location>
        <begin position="240"/>
        <end position="263"/>
    </location>
</feature>
<feature type="compositionally biased region" description="Polar residues" evidence="1">
    <location>
        <begin position="620"/>
        <end position="631"/>
    </location>
</feature>
<proteinExistence type="predicted"/>
<dbReference type="Proteomes" id="UP001501690">
    <property type="component" value="Unassembled WGS sequence"/>
</dbReference>
<accession>A0ABP4UDJ0</accession>
<evidence type="ECO:0008006" key="5">
    <source>
        <dbReference type="Google" id="ProtNLM"/>
    </source>
</evidence>
<feature type="transmembrane region" description="Helical" evidence="2">
    <location>
        <begin position="590"/>
        <end position="609"/>
    </location>
</feature>
<gene>
    <name evidence="3" type="ORF">GCM10009808_21320</name>
</gene>
<keyword evidence="2" id="KW-1133">Transmembrane helix</keyword>
<organism evidence="3 4">
    <name type="scientific">Microbacterium sediminicola</name>
    <dbReference type="NCBI Taxonomy" id="415210"/>
    <lineage>
        <taxon>Bacteria</taxon>
        <taxon>Bacillati</taxon>
        <taxon>Actinomycetota</taxon>
        <taxon>Actinomycetes</taxon>
        <taxon>Micrococcales</taxon>
        <taxon>Microbacteriaceae</taxon>
        <taxon>Microbacterium</taxon>
    </lineage>
</organism>
<evidence type="ECO:0000313" key="3">
    <source>
        <dbReference type="EMBL" id="GAA1703137.1"/>
    </source>
</evidence>
<name>A0ABP4UDJ0_9MICO</name>
<keyword evidence="2" id="KW-0472">Membrane</keyword>
<keyword evidence="2" id="KW-0812">Transmembrane</keyword>
<dbReference type="InterPro" id="IPR046112">
    <property type="entry name" value="DUF6049"/>
</dbReference>
<reference evidence="4" key="1">
    <citation type="journal article" date="2019" name="Int. J. Syst. Evol. Microbiol.">
        <title>The Global Catalogue of Microorganisms (GCM) 10K type strain sequencing project: providing services to taxonomists for standard genome sequencing and annotation.</title>
        <authorList>
            <consortium name="The Broad Institute Genomics Platform"/>
            <consortium name="The Broad Institute Genome Sequencing Center for Infectious Disease"/>
            <person name="Wu L."/>
            <person name="Ma J."/>
        </authorList>
    </citation>
    <scope>NUCLEOTIDE SEQUENCE [LARGE SCALE GENOMIC DNA]</scope>
    <source>
        <strain evidence="4">JCM 15577</strain>
    </source>
</reference>
<evidence type="ECO:0000256" key="2">
    <source>
        <dbReference type="SAM" id="Phobius"/>
    </source>
</evidence>
<comment type="caution">
    <text evidence="3">The sequence shown here is derived from an EMBL/GenBank/DDBJ whole genome shotgun (WGS) entry which is preliminary data.</text>
</comment>
<dbReference type="Pfam" id="PF19516">
    <property type="entry name" value="DUF6049"/>
    <property type="match status" value="1"/>
</dbReference>